<keyword evidence="1 2" id="KW-0051">Antiviral defense</keyword>
<gene>
    <name evidence="3" type="ORF">C5L31_000132</name>
</gene>
<dbReference type="RefSeq" id="WP_010619187.1">
    <property type="nucleotide sequence ID" value="NZ_PUFO01000024.1"/>
</dbReference>
<keyword evidence="2" id="KW-0378">Hydrolase</keyword>
<name>A0A4R5NRA3_9LACO</name>
<dbReference type="InterPro" id="IPR010155">
    <property type="entry name" value="CRISPR-assoc_prot_Cas5d"/>
</dbReference>
<evidence type="ECO:0000313" key="3">
    <source>
        <dbReference type="EMBL" id="TDG79336.1"/>
    </source>
</evidence>
<keyword evidence="2" id="KW-0694">RNA-binding</keyword>
<dbReference type="NCBIfam" id="TIGR02593">
    <property type="entry name" value="CRISPR_cas5"/>
    <property type="match status" value="1"/>
</dbReference>
<evidence type="ECO:0000256" key="2">
    <source>
        <dbReference type="PIRNR" id="PIRNR029950"/>
    </source>
</evidence>
<dbReference type="GO" id="GO:0051607">
    <property type="term" value="P:defense response to virus"/>
    <property type="evidence" value="ECO:0007669"/>
    <property type="project" value="UniProtKB-UniRule"/>
</dbReference>
<keyword evidence="2" id="KW-0540">Nuclease</keyword>
<dbReference type="NCBIfam" id="TIGR01876">
    <property type="entry name" value="cas_Cas5d"/>
    <property type="match status" value="1"/>
</dbReference>
<evidence type="ECO:0000256" key="1">
    <source>
        <dbReference type="ARBA" id="ARBA00023118"/>
    </source>
</evidence>
<dbReference type="GO" id="GO:0003723">
    <property type="term" value="F:RNA binding"/>
    <property type="evidence" value="ECO:0007669"/>
    <property type="project" value="UniProtKB-UniRule"/>
</dbReference>
<reference evidence="3 4" key="1">
    <citation type="journal article" date="2019" name="Appl. Microbiol. Biotechnol.">
        <title>Uncovering carbohydrate metabolism through a genotype-phenotype association study of 56 lactic acid bacteria genomes.</title>
        <authorList>
            <person name="Buron-Moles G."/>
            <person name="Chailyan A."/>
            <person name="Dolejs I."/>
            <person name="Forster J."/>
            <person name="Miks M.H."/>
        </authorList>
    </citation>
    <scope>NUCLEOTIDE SEQUENCE [LARGE SCALE GENOMIC DNA]</scope>
    <source>
        <strain evidence="3 4">ATCC 49373</strain>
    </source>
</reference>
<comment type="similarity">
    <text evidence="2">Belongs to the CRISPR-associated protein Cas5 family. Subtype I-C/Dvulg subfamily.</text>
</comment>
<dbReference type="InterPro" id="IPR013422">
    <property type="entry name" value="CRISPR-assoc_prot_Cas5_N"/>
</dbReference>
<protein>
    <recommendedName>
        <fullName evidence="2">pre-crRNA processing endonuclease</fullName>
        <ecNumber evidence="2">3.1.-.-</ecNumber>
    </recommendedName>
</protein>
<dbReference type="GO" id="GO:0004519">
    <property type="term" value="F:endonuclease activity"/>
    <property type="evidence" value="ECO:0007669"/>
    <property type="project" value="UniProtKB-UniRule"/>
</dbReference>
<organism evidence="3 4">
    <name type="scientific">Secundilactobacillus malefermentans</name>
    <dbReference type="NCBI Taxonomy" id="176292"/>
    <lineage>
        <taxon>Bacteria</taxon>
        <taxon>Bacillati</taxon>
        <taxon>Bacillota</taxon>
        <taxon>Bacilli</taxon>
        <taxon>Lactobacillales</taxon>
        <taxon>Lactobacillaceae</taxon>
        <taxon>Secundilactobacillus</taxon>
    </lineage>
</organism>
<keyword evidence="2" id="KW-0255">Endonuclease</keyword>
<dbReference type="AlphaFoldDB" id="A0A4R5NRA3"/>
<dbReference type="Proteomes" id="UP000294854">
    <property type="component" value="Unassembled WGS sequence"/>
</dbReference>
<dbReference type="GO" id="GO:0016787">
    <property type="term" value="F:hydrolase activity"/>
    <property type="evidence" value="ECO:0007669"/>
    <property type="project" value="UniProtKB-KW"/>
</dbReference>
<comment type="function">
    <text evidence="2">CRISPR (clustered regularly interspaced short palindromic repeat) is an adaptive immune system that provides protection against mobile genetic elements (viruses, transposable elements and conjugative plasmids). CRISPR clusters contain spacers, sequences complementary to antecedent mobile elements, and target invading nucleic acids. CRISPR clusters are transcribed and processed into CRISPR RNA (crRNA).</text>
</comment>
<dbReference type="GO" id="GO:0043571">
    <property type="term" value="P:maintenance of CRISPR repeat elements"/>
    <property type="evidence" value="ECO:0007669"/>
    <property type="project" value="UniProtKB-UniRule"/>
</dbReference>
<evidence type="ECO:0000313" key="4">
    <source>
        <dbReference type="Proteomes" id="UP000294854"/>
    </source>
</evidence>
<keyword evidence="4" id="KW-1185">Reference proteome</keyword>
<comment type="caution">
    <text evidence="3">The sequence shown here is derived from an EMBL/GenBank/DDBJ whole genome shotgun (WGS) entry which is preliminary data.</text>
</comment>
<dbReference type="EC" id="3.1.-.-" evidence="2"/>
<proteinExistence type="inferred from homology"/>
<dbReference type="Pfam" id="PF09704">
    <property type="entry name" value="Cas_Cas5d"/>
    <property type="match status" value="1"/>
</dbReference>
<accession>A0A4R5NRA3</accession>
<sequence length="243" mass="28360">MTKEYLEYEFWGPNALYTDPLSRGGEKLSFQIPTYQSLIGTTESIYWKPTFTYVIDDLRILNPIQVESKAMRPFDKRLAIDHNTLAYYTYLTKVRYQVRCHIEWNLQREDLASDRNMKKHVAIFKRALKAGGRRDIFLGTRECQGYVKPQVFGTGDGYYDEVPSQYFGLMFHGYNYPSDTGDPMFSVRMTAPTMVHGMVHFERPEECRIVQPIREIKAVGGHDQNLFESVDDLYQQMIGDDDQ</sequence>
<dbReference type="STRING" id="1122149.FD44_GL001581"/>
<dbReference type="PIRSF" id="PIRSF029950">
    <property type="entry name" value="Cas_CT1134"/>
    <property type="match status" value="1"/>
</dbReference>
<dbReference type="InterPro" id="IPR021124">
    <property type="entry name" value="CRISPR-assoc_prot_Cas5"/>
</dbReference>
<dbReference type="EMBL" id="PUFO01000024">
    <property type="protein sequence ID" value="TDG79336.1"/>
    <property type="molecule type" value="Genomic_DNA"/>
</dbReference>
<dbReference type="Gene3D" id="3.30.70.2660">
    <property type="match status" value="1"/>
</dbReference>
<dbReference type="OrthoDB" id="5621871at2"/>